<keyword evidence="4" id="KW-0235">DNA replication</keyword>
<protein>
    <recommendedName>
        <fullName evidence="11">BRCT domain-containing protein</fullName>
    </recommendedName>
</protein>
<evidence type="ECO:0000256" key="10">
    <source>
        <dbReference type="ARBA" id="ARBA00023204"/>
    </source>
</evidence>
<feature type="non-terminal residue" evidence="12">
    <location>
        <position position="1"/>
    </location>
</feature>
<dbReference type="Gene3D" id="6.20.10.30">
    <property type="match status" value="1"/>
</dbReference>
<dbReference type="PANTHER" id="PTHR23389">
    <property type="entry name" value="CHROMOSOME TRANSMISSION FIDELITY FACTOR 18"/>
    <property type="match status" value="1"/>
</dbReference>
<dbReference type="SMART" id="SM00278">
    <property type="entry name" value="HhH1"/>
    <property type="match status" value="3"/>
</dbReference>
<dbReference type="SUPFAM" id="SSF47781">
    <property type="entry name" value="RuvA domain 2-like"/>
    <property type="match status" value="1"/>
</dbReference>
<dbReference type="CDD" id="cd17748">
    <property type="entry name" value="BRCT_DNA_ligase_like"/>
    <property type="match status" value="1"/>
</dbReference>
<evidence type="ECO:0000256" key="2">
    <source>
        <dbReference type="ARBA" id="ARBA00004067"/>
    </source>
</evidence>
<dbReference type="InterPro" id="IPR036420">
    <property type="entry name" value="BRCT_dom_sf"/>
</dbReference>
<evidence type="ECO:0000256" key="9">
    <source>
        <dbReference type="ARBA" id="ARBA00023027"/>
    </source>
</evidence>
<dbReference type="GO" id="GO:0046872">
    <property type="term" value="F:metal ion binding"/>
    <property type="evidence" value="ECO:0007669"/>
    <property type="project" value="UniProtKB-KW"/>
</dbReference>
<evidence type="ECO:0000313" key="12">
    <source>
        <dbReference type="EMBL" id="SVB53394.1"/>
    </source>
</evidence>
<dbReference type="GO" id="GO:0006260">
    <property type="term" value="P:DNA replication"/>
    <property type="evidence" value="ECO:0007669"/>
    <property type="project" value="UniProtKB-KW"/>
</dbReference>
<evidence type="ECO:0000259" key="11">
    <source>
        <dbReference type="PROSITE" id="PS50172"/>
    </source>
</evidence>
<dbReference type="InterPro" id="IPR004149">
    <property type="entry name" value="Znf_DNAligase_C4"/>
</dbReference>
<dbReference type="GO" id="GO:0006281">
    <property type="term" value="P:DNA repair"/>
    <property type="evidence" value="ECO:0007669"/>
    <property type="project" value="UniProtKB-KW"/>
</dbReference>
<accession>A0A382ETC4</accession>
<dbReference type="Pfam" id="PF03119">
    <property type="entry name" value="DNA_ligase_ZBD"/>
    <property type="match status" value="1"/>
</dbReference>
<dbReference type="GO" id="GO:0003911">
    <property type="term" value="F:DNA ligase (NAD+) activity"/>
    <property type="evidence" value="ECO:0007669"/>
    <property type="project" value="InterPro"/>
</dbReference>
<dbReference type="InterPro" id="IPR003583">
    <property type="entry name" value="Hlx-hairpin-Hlx_DNA-bd_motif"/>
</dbReference>
<dbReference type="FunFam" id="1.10.150.20:FF:000007">
    <property type="entry name" value="DNA ligase"/>
    <property type="match status" value="1"/>
</dbReference>
<keyword evidence="3" id="KW-0436">Ligase</keyword>
<dbReference type="InterPro" id="IPR004150">
    <property type="entry name" value="NAD_DNA_ligase_OB"/>
</dbReference>
<reference evidence="12" key="1">
    <citation type="submission" date="2018-05" db="EMBL/GenBank/DDBJ databases">
        <authorList>
            <person name="Lanie J.A."/>
            <person name="Ng W.-L."/>
            <person name="Kazmierczak K.M."/>
            <person name="Andrzejewski T.M."/>
            <person name="Davidsen T.M."/>
            <person name="Wayne K.J."/>
            <person name="Tettelin H."/>
            <person name="Glass J.I."/>
            <person name="Rusch D."/>
            <person name="Podicherti R."/>
            <person name="Tsui H.-C.T."/>
            <person name="Winkler M.E."/>
        </authorList>
    </citation>
    <scope>NUCLEOTIDE SEQUENCE</scope>
</reference>
<evidence type="ECO:0000256" key="1">
    <source>
        <dbReference type="ARBA" id="ARBA00001946"/>
    </source>
</evidence>
<dbReference type="SMART" id="SM00292">
    <property type="entry name" value="BRCT"/>
    <property type="match status" value="1"/>
</dbReference>
<gene>
    <name evidence="12" type="ORF">METZ01_LOCUS206248</name>
</gene>
<dbReference type="GO" id="GO:0003677">
    <property type="term" value="F:DNA binding"/>
    <property type="evidence" value="ECO:0007669"/>
    <property type="project" value="InterPro"/>
</dbReference>
<dbReference type="EMBL" id="UINC01045981">
    <property type="protein sequence ID" value="SVB53394.1"/>
    <property type="molecule type" value="Genomic_DNA"/>
</dbReference>
<dbReference type="PANTHER" id="PTHR23389:SF9">
    <property type="entry name" value="DNA LIGASE"/>
    <property type="match status" value="1"/>
</dbReference>
<dbReference type="Pfam" id="PF03120">
    <property type="entry name" value="OB_DNA_ligase"/>
    <property type="match status" value="1"/>
</dbReference>
<dbReference type="InterPro" id="IPR033136">
    <property type="entry name" value="DNA_ligase_CS"/>
</dbReference>
<dbReference type="SUPFAM" id="SSF52113">
    <property type="entry name" value="BRCT domain"/>
    <property type="match status" value="1"/>
</dbReference>
<evidence type="ECO:0000256" key="6">
    <source>
        <dbReference type="ARBA" id="ARBA00022763"/>
    </source>
</evidence>
<dbReference type="InterPro" id="IPR010994">
    <property type="entry name" value="RuvA_2-like"/>
</dbReference>
<dbReference type="Gene3D" id="1.10.150.20">
    <property type="entry name" value="5' to 3' exonuclease, C-terminal subdomain"/>
    <property type="match status" value="2"/>
</dbReference>
<keyword evidence="10" id="KW-0234">DNA repair</keyword>
<dbReference type="NCBIfam" id="NF005932">
    <property type="entry name" value="PRK07956.1"/>
    <property type="match status" value="1"/>
</dbReference>
<evidence type="ECO:0000256" key="5">
    <source>
        <dbReference type="ARBA" id="ARBA00022723"/>
    </source>
</evidence>
<dbReference type="FunFam" id="2.40.50.140:FF:000012">
    <property type="entry name" value="DNA ligase"/>
    <property type="match status" value="1"/>
</dbReference>
<comment type="cofactor">
    <cofactor evidence="1">
        <name>Mg(2+)</name>
        <dbReference type="ChEBI" id="CHEBI:18420"/>
    </cofactor>
</comment>
<dbReference type="PROSITE" id="PS50172">
    <property type="entry name" value="BRCT"/>
    <property type="match status" value="1"/>
</dbReference>
<evidence type="ECO:0000256" key="7">
    <source>
        <dbReference type="ARBA" id="ARBA00022833"/>
    </source>
</evidence>
<dbReference type="Pfam" id="PF00533">
    <property type="entry name" value="BRCT"/>
    <property type="match status" value="1"/>
</dbReference>
<dbReference type="Gene3D" id="2.40.50.140">
    <property type="entry name" value="Nucleic acid-binding proteins"/>
    <property type="match status" value="1"/>
</dbReference>
<dbReference type="Gene3D" id="3.40.50.10190">
    <property type="entry name" value="BRCT domain"/>
    <property type="match status" value="1"/>
</dbReference>
<sequence length="346" mass="37546">LNDIIFQVGRTGVVTPVAVLEPVLVAGSTISRATLHNEEEVRRKDIRIGDTVNIEKGGDVIPKVVSINIDNRPADSMPFETPRNCPVCETPLVRIGEEVAIRCTNTTCPAQVQGRVEHFVGRNAMDIEGFGPAVTEQLLQEGLVRNVGDLYTLTHEQLTSLERMGERSADNLLRSIEESKQRSLDRVIFGLGIQHVGERAARLLAENMRSIEALKGASSEQLESIQEIGPTIAQSVASFFGNQQNCEVVDKLREACIAMELPGAEASAPEQPMAGQIFVLTGALERFTRDEAVAHIEALGGRVTSNVSKKTNYVVAGENAGSKLKKGLALEVPVLTEDEFGKLINK</sequence>
<dbReference type="AlphaFoldDB" id="A0A382ETC4"/>
<evidence type="ECO:0000256" key="3">
    <source>
        <dbReference type="ARBA" id="ARBA00022598"/>
    </source>
</evidence>
<keyword evidence="9" id="KW-0520">NAD</keyword>
<name>A0A382ETC4_9ZZZZ</name>
<evidence type="ECO:0000256" key="4">
    <source>
        <dbReference type="ARBA" id="ARBA00022705"/>
    </source>
</evidence>
<dbReference type="Pfam" id="PF14520">
    <property type="entry name" value="HHH_5"/>
    <property type="match status" value="1"/>
</dbReference>
<keyword evidence="8" id="KW-0460">Magnesium</keyword>
<keyword evidence="5" id="KW-0479">Metal-binding</keyword>
<dbReference type="InterPro" id="IPR001357">
    <property type="entry name" value="BRCT_dom"/>
</dbReference>
<dbReference type="InterPro" id="IPR012340">
    <property type="entry name" value="NA-bd_OB-fold"/>
</dbReference>
<dbReference type="GO" id="GO:0005829">
    <property type="term" value="C:cytosol"/>
    <property type="evidence" value="ECO:0007669"/>
    <property type="project" value="TreeGrafter"/>
</dbReference>
<dbReference type="Pfam" id="PF12826">
    <property type="entry name" value="HHH_2"/>
    <property type="match status" value="1"/>
</dbReference>
<feature type="domain" description="BRCT" evidence="11">
    <location>
        <begin position="268"/>
        <end position="346"/>
    </location>
</feature>
<evidence type="ECO:0000256" key="8">
    <source>
        <dbReference type="ARBA" id="ARBA00022842"/>
    </source>
</evidence>
<keyword evidence="6" id="KW-0227">DNA damage</keyword>
<dbReference type="InterPro" id="IPR013840">
    <property type="entry name" value="DNAligase_N"/>
</dbReference>
<organism evidence="12">
    <name type="scientific">marine metagenome</name>
    <dbReference type="NCBI Taxonomy" id="408172"/>
    <lineage>
        <taxon>unclassified sequences</taxon>
        <taxon>metagenomes</taxon>
        <taxon>ecological metagenomes</taxon>
    </lineage>
</organism>
<dbReference type="SUPFAM" id="SSF50249">
    <property type="entry name" value="Nucleic acid-binding proteins"/>
    <property type="match status" value="1"/>
</dbReference>
<dbReference type="PROSITE" id="PS01056">
    <property type="entry name" value="DNA_LIGASE_N2"/>
    <property type="match status" value="1"/>
</dbReference>
<dbReference type="SMART" id="SM00532">
    <property type="entry name" value="LIGANc"/>
    <property type="match status" value="1"/>
</dbReference>
<dbReference type="InterPro" id="IPR041663">
    <property type="entry name" value="DisA/LigA_HHH"/>
</dbReference>
<keyword evidence="7" id="KW-0862">Zinc</keyword>
<comment type="function">
    <text evidence="2">DNA ligase that catalyzes the formation of phosphodiester linkages between 5'-phosphoryl and 3'-hydroxyl groups in double-stranded DNA using NAD as a coenzyme and as the energy source for the reaction. It is essential for DNA replication and repair of damaged DNA.</text>
</comment>
<proteinExistence type="predicted"/>
<dbReference type="FunFam" id="1.10.150.20:FF:000006">
    <property type="entry name" value="DNA ligase"/>
    <property type="match status" value="1"/>
</dbReference>